<feature type="compositionally biased region" description="Low complexity" evidence="1">
    <location>
        <begin position="311"/>
        <end position="327"/>
    </location>
</feature>
<dbReference type="PANTHER" id="PTHR43123">
    <property type="entry name" value="POLYSACCHARIDE DEACETYLASE-RELATED"/>
    <property type="match status" value="1"/>
</dbReference>
<dbReference type="InterPro" id="IPR017625">
    <property type="entry name" value="PuuE"/>
</dbReference>
<dbReference type="InterPro" id="IPR002509">
    <property type="entry name" value="NODB_dom"/>
</dbReference>
<dbReference type="PANTHER" id="PTHR43123:SF1">
    <property type="entry name" value="POLYSACCHARIDE DEACETYLASE-RELATED"/>
    <property type="match status" value="1"/>
</dbReference>
<dbReference type="STRING" id="1202772.A0A1V9YDQ4"/>
<evidence type="ECO:0000259" key="2">
    <source>
        <dbReference type="PROSITE" id="PS51677"/>
    </source>
</evidence>
<dbReference type="PROSITE" id="PS51677">
    <property type="entry name" value="NODB"/>
    <property type="match status" value="1"/>
</dbReference>
<dbReference type="OrthoDB" id="9970124at2759"/>
<accession>A0A1V9YDQ4</accession>
<organism evidence="3 4">
    <name type="scientific">Achlya hypogyna</name>
    <name type="common">Oomycete</name>
    <name type="synonym">Protoachlya hypogyna</name>
    <dbReference type="NCBI Taxonomy" id="1202772"/>
    <lineage>
        <taxon>Eukaryota</taxon>
        <taxon>Sar</taxon>
        <taxon>Stramenopiles</taxon>
        <taxon>Oomycota</taxon>
        <taxon>Saprolegniomycetes</taxon>
        <taxon>Saprolegniales</taxon>
        <taxon>Achlyaceae</taxon>
        <taxon>Achlya</taxon>
    </lineage>
</organism>
<evidence type="ECO:0000313" key="3">
    <source>
        <dbReference type="EMBL" id="OQR83829.1"/>
    </source>
</evidence>
<dbReference type="GO" id="GO:0005975">
    <property type="term" value="P:carbohydrate metabolic process"/>
    <property type="evidence" value="ECO:0007669"/>
    <property type="project" value="InterPro"/>
</dbReference>
<dbReference type="EMBL" id="JNBR01002066">
    <property type="protein sequence ID" value="OQR83829.1"/>
    <property type="molecule type" value="Genomic_DNA"/>
</dbReference>
<name>A0A1V9YDQ4_ACHHY</name>
<dbReference type="Proteomes" id="UP000243579">
    <property type="component" value="Unassembled WGS sequence"/>
</dbReference>
<reference evidence="3 4" key="1">
    <citation type="journal article" date="2014" name="Genome Biol. Evol.">
        <title>The secreted proteins of Achlya hypogyna and Thraustotheca clavata identify the ancestral oomycete secretome and reveal gene acquisitions by horizontal gene transfer.</title>
        <authorList>
            <person name="Misner I."/>
            <person name="Blouin N."/>
            <person name="Leonard G."/>
            <person name="Richards T.A."/>
            <person name="Lane C.E."/>
        </authorList>
    </citation>
    <scope>NUCLEOTIDE SEQUENCE [LARGE SCALE GENOMIC DNA]</scope>
    <source>
        <strain evidence="3 4">ATCC 48635</strain>
    </source>
</reference>
<proteinExistence type="predicted"/>
<sequence length="400" mass="43926">MWTIKIQSDSVAGTFATTSMARTTAAGPPRHLVGYGRAGVDPKWPGGAKLALQFVINYEEGGENCILEGDSGSEHLLSDIVGAASYPGARHMNMESLYEYGSRAGFWRLHRIFTARRLPVTVFAVGRALELHPEAAAAMVEANWEVCSHGYRWIDYQNVDEATERAHIAATVQAHMNVVGKRPVGIYQGKPNERTRRLVVEEGGFLYDADAYNDDLPYWTHYFGRPHLVVPYTLSNNDMKFVSPGGFANGDQFFAALKDAFDTLLAEGRGGAPKMMSVGLHCRIARASSRFARLTHRRRSGSQRGLRDCCASSITSSSSGTRSGSARGRPSLCIGMPTTLPCVRPIFDSHNVRLDAFGSTEALISLPSMCHYERLCIFEMTARGWCILLGVSWGVANLEH</sequence>
<feature type="domain" description="NodB homology" evidence="2">
    <location>
        <begin position="92"/>
        <end position="309"/>
    </location>
</feature>
<dbReference type="GO" id="GO:0016810">
    <property type="term" value="F:hydrolase activity, acting on carbon-nitrogen (but not peptide) bonds"/>
    <property type="evidence" value="ECO:0007669"/>
    <property type="project" value="InterPro"/>
</dbReference>
<dbReference type="SUPFAM" id="SSF88713">
    <property type="entry name" value="Glycoside hydrolase/deacetylase"/>
    <property type="match status" value="1"/>
</dbReference>
<evidence type="ECO:0000256" key="1">
    <source>
        <dbReference type="SAM" id="MobiDB-lite"/>
    </source>
</evidence>
<evidence type="ECO:0000313" key="4">
    <source>
        <dbReference type="Proteomes" id="UP000243579"/>
    </source>
</evidence>
<dbReference type="InterPro" id="IPR011330">
    <property type="entry name" value="Glyco_hydro/deAcase_b/a-brl"/>
</dbReference>
<dbReference type="AlphaFoldDB" id="A0A1V9YDQ4"/>
<comment type="caution">
    <text evidence="3">The sequence shown here is derived from an EMBL/GenBank/DDBJ whole genome shotgun (WGS) entry which is preliminary data.</text>
</comment>
<dbReference type="Pfam" id="PF01522">
    <property type="entry name" value="Polysacc_deac_1"/>
    <property type="match status" value="1"/>
</dbReference>
<protein>
    <submittedName>
        <fullName evidence="3">Chitin deacetylase</fullName>
    </submittedName>
</protein>
<dbReference type="CDD" id="cd10977">
    <property type="entry name" value="CE4_PuuE_SpCDA1"/>
    <property type="match status" value="1"/>
</dbReference>
<feature type="region of interest" description="Disordered" evidence="1">
    <location>
        <begin position="303"/>
        <end position="327"/>
    </location>
</feature>
<dbReference type="Gene3D" id="3.20.20.370">
    <property type="entry name" value="Glycoside hydrolase/deacetylase"/>
    <property type="match status" value="1"/>
</dbReference>
<keyword evidence="4" id="KW-1185">Reference proteome</keyword>
<gene>
    <name evidence="3" type="ORF">ACHHYP_14237</name>
</gene>